<evidence type="ECO:0000256" key="1">
    <source>
        <dbReference type="SAM" id="Phobius"/>
    </source>
</evidence>
<keyword evidence="1" id="KW-0472">Membrane</keyword>
<sequence length="227" mass="23864">MTDRIESYYSSTYIPAAHRIGQASLALALAMSLLVPLYLSFVLGGWPGIAVIWTAFLIVASFVGVIWLVEPVAYFPMLGVAGNYMSFLSGNIGNMRLPVTIACQSAIGAEPGSYRAEVAAILGIGVSVVVNLVFVLALVLAGQAIIAAIPAPLVGALKLYTFPALYAAVFMMFFFNAKRPAWAVIAVALGTTVLVLPISEVFNIVAAGFAGIIVSLVVTRFAKDDTA</sequence>
<feature type="transmembrane region" description="Helical" evidence="1">
    <location>
        <begin position="118"/>
        <end position="149"/>
    </location>
</feature>
<evidence type="ECO:0000313" key="2">
    <source>
        <dbReference type="EMBL" id="TCP61068.1"/>
    </source>
</evidence>
<evidence type="ECO:0008006" key="4">
    <source>
        <dbReference type="Google" id="ProtNLM"/>
    </source>
</evidence>
<protein>
    <recommendedName>
        <fullName evidence="4">Small-conductance mechanosensitive channel</fullName>
    </recommendedName>
</protein>
<dbReference type="EMBL" id="SLXU01000006">
    <property type="protein sequence ID" value="TCP61068.1"/>
    <property type="molecule type" value="Genomic_DNA"/>
</dbReference>
<dbReference type="RefSeq" id="WP_132951254.1">
    <property type="nucleotide sequence ID" value="NZ_SLXU01000006.1"/>
</dbReference>
<proteinExistence type="predicted"/>
<dbReference type="AlphaFoldDB" id="A0A4R2RF56"/>
<keyword evidence="1" id="KW-1133">Transmembrane helix</keyword>
<keyword evidence="3" id="KW-1185">Reference proteome</keyword>
<feature type="transmembrane region" description="Helical" evidence="1">
    <location>
        <begin position="45"/>
        <end position="69"/>
    </location>
</feature>
<keyword evidence="1" id="KW-0812">Transmembrane</keyword>
<reference evidence="2 3" key="1">
    <citation type="submission" date="2019-03" db="EMBL/GenBank/DDBJ databases">
        <title>Genomic Encyclopedia of Type Strains, Phase IV (KMG-IV): sequencing the most valuable type-strain genomes for metagenomic binning, comparative biology and taxonomic classification.</title>
        <authorList>
            <person name="Goeker M."/>
        </authorList>
    </citation>
    <scope>NUCLEOTIDE SEQUENCE [LARGE SCALE GENOMIC DNA]</scope>
    <source>
        <strain evidence="2 3">DSM 24766</strain>
    </source>
</reference>
<accession>A0A4R2RF56</accession>
<feature type="transmembrane region" description="Helical" evidence="1">
    <location>
        <begin position="155"/>
        <end position="174"/>
    </location>
</feature>
<dbReference type="OrthoDB" id="2052735at2"/>
<gene>
    <name evidence="2" type="ORF">EV663_10614</name>
</gene>
<name>A0A4R2RF56_9RHOB</name>
<organism evidence="2 3">
    <name type="scientific">Rhodovulum bhavnagarense</name>
    <dbReference type="NCBI Taxonomy" id="992286"/>
    <lineage>
        <taxon>Bacteria</taxon>
        <taxon>Pseudomonadati</taxon>
        <taxon>Pseudomonadota</taxon>
        <taxon>Alphaproteobacteria</taxon>
        <taxon>Rhodobacterales</taxon>
        <taxon>Paracoccaceae</taxon>
        <taxon>Rhodovulum</taxon>
    </lineage>
</organism>
<feature type="transmembrane region" description="Helical" evidence="1">
    <location>
        <begin position="20"/>
        <end position="39"/>
    </location>
</feature>
<feature type="transmembrane region" description="Helical" evidence="1">
    <location>
        <begin position="181"/>
        <end position="198"/>
    </location>
</feature>
<dbReference type="Proteomes" id="UP000295050">
    <property type="component" value="Unassembled WGS sequence"/>
</dbReference>
<comment type="caution">
    <text evidence="2">The sequence shown here is derived from an EMBL/GenBank/DDBJ whole genome shotgun (WGS) entry which is preliminary data.</text>
</comment>
<evidence type="ECO:0000313" key="3">
    <source>
        <dbReference type="Proteomes" id="UP000295050"/>
    </source>
</evidence>